<evidence type="ECO:0000256" key="3">
    <source>
        <dbReference type="ARBA" id="ARBA00022722"/>
    </source>
</evidence>
<evidence type="ECO:0000256" key="4">
    <source>
        <dbReference type="ARBA" id="ARBA00022759"/>
    </source>
</evidence>
<evidence type="ECO:0000256" key="2">
    <source>
        <dbReference type="ARBA" id="ARBA00022695"/>
    </source>
</evidence>
<evidence type="ECO:0000313" key="8">
    <source>
        <dbReference type="EMBL" id="KAI5388551.1"/>
    </source>
</evidence>
<dbReference type="Pfam" id="PF17917">
    <property type="entry name" value="RT_RNaseH"/>
    <property type="match status" value="1"/>
</dbReference>
<dbReference type="PANTHER" id="PTHR34072:SF57">
    <property type="entry name" value="RNA-DIRECTED DNA POLYMERASE"/>
    <property type="match status" value="1"/>
</dbReference>
<dbReference type="PANTHER" id="PTHR34072">
    <property type="entry name" value="ENZYMATIC POLYPROTEIN-RELATED"/>
    <property type="match status" value="1"/>
</dbReference>
<gene>
    <name evidence="8" type="ORF">KIW84_074295</name>
</gene>
<comment type="caution">
    <text evidence="8">The sequence shown here is derived from an EMBL/GenBank/DDBJ whole genome shotgun (WGS) entry which is preliminary data.</text>
</comment>
<dbReference type="SUPFAM" id="SSF56672">
    <property type="entry name" value="DNA/RNA polymerases"/>
    <property type="match status" value="1"/>
</dbReference>
<keyword evidence="4" id="KW-0255">Endonuclease</keyword>
<evidence type="ECO:0000256" key="5">
    <source>
        <dbReference type="ARBA" id="ARBA00022801"/>
    </source>
</evidence>
<sequence length="326" mass="37356">MQPPDWRLPFEIMCDASDYSVGAVLGQRRDKKLHAIYYASITLDPAQMNYATTEKELLAVVFALDKFRSYIVGAKIIIYTDHAAIRYLLNKKDAKPRLLRWILLLQEFYLEIKDKRGTENVVADHLSRMEGIEPERVPINDDFLYERLIAQLEINTSKDALPHKDTKANEVVEAIYTQTTLPWYADFVNYLATRFASRASKQDLGQTDQEISPPSKQRYFSRSRGSRFCPTSSHDLEVYWKCSSQGLKAQRSLVHVQTIRNPKQSTISQSSGWWPFLWNLGTMINNQESIQLGTPFEAKLSLARDKSCEVSSSLHPFICFTLVGCA</sequence>
<dbReference type="CDD" id="cd09274">
    <property type="entry name" value="RNase_HI_RT_Ty3"/>
    <property type="match status" value="1"/>
</dbReference>
<reference evidence="8 9" key="1">
    <citation type="journal article" date="2022" name="Nat. Genet.">
        <title>Improved pea reference genome and pan-genome highlight genomic features and evolutionary characteristics.</title>
        <authorList>
            <person name="Yang T."/>
            <person name="Liu R."/>
            <person name="Luo Y."/>
            <person name="Hu S."/>
            <person name="Wang D."/>
            <person name="Wang C."/>
            <person name="Pandey M.K."/>
            <person name="Ge S."/>
            <person name="Xu Q."/>
            <person name="Li N."/>
            <person name="Li G."/>
            <person name="Huang Y."/>
            <person name="Saxena R.K."/>
            <person name="Ji Y."/>
            <person name="Li M."/>
            <person name="Yan X."/>
            <person name="He Y."/>
            <person name="Liu Y."/>
            <person name="Wang X."/>
            <person name="Xiang C."/>
            <person name="Varshney R.K."/>
            <person name="Ding H."/>
            <person name="Gao S."/>
            <person name="Zong X."/>
        </authorList>
    </citation>
    <scope>NUCLEOTIDE SEQUENCE [LARGE SCALE GENOMIC DNA]</scope>
    <source>
        <strain evidence="8 9">cv. Zhongwan 6</strain>
    </source>
</reference>
<evidence type="ECO:0000256" key="6">
    <source>
        <dbReference type="ARBA" id="ARBA00022918"/>
    </source>
</evidence>
<dbReference type="InterPro" id="IPR041373">
    <property type="entry name" value="RT_RNaseH"/>
</dbReference>
<evidence type="ECO:0000256" key="1">
    <source>
        <dbReference type="ARBA" id="ARBA00022679"/>
    </source>
</evidence>
<keyword evidence="1" id="KW-0808">Transferase</keyword>
<name>A0A9D4ZXU6_PEA</name>
<dbReference type="FunFam" id="3.10.20.370:FF:000001">
    <property type="entry name" value="Retrovirus-related Pol polyprotein from transposon 17.6-like protein"/>
    <property type="match status" value="1"/>
</dbReference>
<dbReference type="InterPro" id="IPR043502">
    <property type="entry name" value="DNA/RNA_pol_sf"/>
</dbReference>
<dbReference type="GO" id="GO:0016787">
    <property type="term" value="F:hydrolase activity"/>
    <property type="evidence" value="ECO:0007669"/>
    <property type="project" value="UniProtKB-KW"/>
</dbReference>
<keyword evidence="3" id="KW-0540">Nuclease</keyword>
<feature type="domain" description="Reverse transcriptase RNase H-like" evidence="7">
    <location>
        <begin position="6"/>
        <end position="108"/>
    </location>
</feature>
<evidence type="ECO:0000259" key="7">
    <source>
        <dbReference type="Pfam" id="PF17917"/>
    </source>
</evidence>
<dbReference type="GO" id="GO:0003964">
    <property type="term" value="F:RNA-directed DNA polymerase activity"/>
    <property type="evidence" value="ECO:0007669"/>
    <property type="project" value="UniProtKB-KW"/>
</dbReference>
<accession>A0A9D4ZXU6</accession>
<dbReference type="EMBL" id="JAMSHJ010000007">
    <property type="protein sequence ID" value="KAI5388551.1"/>
    <property type="molecule type" value="Genomic_DNA"/>
</dbReference>
<proteinExistence type="predicted"/>
<keyword evidence="6" id="KW-0695">RNA-directed DNA polymerase</keyword>
<keyword evidence="2" id="KW-0548">Nucleotidyltransferase</keyword>
<evidence type="ECO:0000313" key="9">
    <source>
        <dbReference type="Proteomes" id="UP001058974"/>
    </source>
</evidence>
<organism evidence="8 9">
    <name type="scientific">Pisum sativum</name>
    <name type="common">Garden pea</name>
    <name type="synonym">Lathyrus oleraceus</name>
    <dbReference type="NCBI Taxonomy" id="3888"/>
    <lineage>
        <taxon>Eukaryota</taxon>
        <taxon>Viridiplantae</taxon>
        <taxon>Streptophyta</taxon>
        <taxon>Embryophyta</taxon>
        <taxon>Tracheophyta</taxon>
        <taxon>Spermatophyta</taxon>
        <taxon>Magnoliopsida</taxon>
        <taxon>eudicotyledons</taxon>
        <taxon>Gunneridae</taxon>
        <taxon>Pentapetalae</taxon>
        <taxon>rosids</taxon>
        <taxon>fabids</taxon>
        <taxon>Fabales</taxon>
        <taxon>Fabaceae</taxon>
        <taxon>Papilionoideae</taxon>
        <taxon>50 kb inversion clade</taxon>
        <taxon>NPAAA clade</taxon>
        <taxon>Hologalegina</taxon>
        <taxon>IRL clade</taxon>
        <taxon>Fabeae</taxon>
        <taxon>Lathyrus</taxon>
    </lineage>
</organism>
<dbReference type="Gene3D" id="3.10.20.370">
    <property type="match status" value="1"/>
</dbReference>
<protein>
    <recommendedName>
        <fullName evidence="7">Reverse transcriptase RNase H-like domain-containing protein</fullName>
    </recommendedName>
</protein>
<dbReference type="Gramene" id="Psat07G0429500-T1">
    <property type="protein sequence ID" value="KAI5388551.1"/>
    <property type="gene ID" value="KIW84_074295"/>
</dbReference>
<keyword evidence="9" id="KW-1185">Reference proteome</keyword>
<dbReference type="Proteomes" id="UP001058974">
    <property type="component" value="Chromosome 7"/>
</dbReference>
<dbReference type="AlphaFoldDB" id="A0A9D4ZXU6"/>
<dbReference type="GO" id="GO:0004519">
    <property type="term" value="F:endonuclease activity"/>
    <property type="evidence" value="ECO:0007669"/>
    <property type="project" value="UniProtKB-KW"/>
</dbReference>
<keyword evidence="5" id="KW-0378">Hydrolase</keyword>